<dbReference type="EMBL" id="UGRY01000005">
    <property type="protein sequence ID" value="SUD48546.1"/>
    <property type="molecule type" value="Genomic_DNA"/>
</dbReference>
<organism evidence="2 3">
    <name type="scientific">Nocardia otitidiscaviarum</name>
    <dbReference type="NCBI Taxonomy" id="1823"/>
    <lineage>
        <taxon>Bacteria</taxon>
        <taxon>Bacillati</taxon>
        <taxon>Actinomycetota</taxon>
        <taxon>Actinomycetes</taxon>
        <taxon>Mycobacteriales</taxon>
        <taxon>Nocardiaceae</taxon>
        <taxon>Nocardia</taxon>
    </lineage>
</organism>
<proteinExistence type="predicted"/>
<keyword evidence="1" id="KW-0732">Signal</keyword>
<gene>
    <name evidence="2" type="ORF">NCTC1934_05881</name>
</gene>
<sequence length="71" mass="6703">MRKLFATAAVAGTLTAGVAIAGAGAASATPPPPAPQCALVSYPLVLLIEATGGASSPLLPLATSIQSAVCG</sequence>
<dbReference type="AlphaFoldDB" id="A0A379JJI9"/>
<feature type="signal peptide" evidence="1">
    <location>
        <begin position="1"/>
        <end position="21"/>
    </location>
</feature>
<accession>A0A379JJI9</accession>
<dbReference type="Proteomes" id="UP000255467">
    <property type="component" value="Unassembled WGS sequence"/>
</dbReference>
<reference evidence="2 3" key="1">
    <citation type="submission" date="2018-06" db="EMBL/GenBank/DDBJ databases">
        <authorList>
            <consortium name="Pathogen Informatics"/>
            <person name="Doyle S."/>
        </authorList>
    </citation>
    <scope>NUCLEOTIDE SEQUENCE [LARGE SCALE GENOMIC DNA]</scope>
    <source>
        <strain evidence="2 3">NCTC1934</strain>
    </source>
</reference>
<protein>
    <submittedName>
        <fullName evidence="2">Uncharacterized protein</fullName>
    </submittedName>
</protein>
<name>A0A379JJI9_9NOCA</name>
<evidence type="ECO:0000313" key="3">
    <source>
        <dbReference type="Proteomes" id="UP000255467"/>
    </source>
</evidence>
<feature type="chain" id="PRO_5039339948" evidence="1">
    <location>
        <begin position="22"/>
        <end position="71"/>
    </location>
</feature>
<keyword evidence="3" id="KW-1185">Reference proteome</keyword>
<dbReference type="RefSeq" id="WP_039814234.1">
    <property type="nucleotide sequence ID" value="NZ_JADLRM010000003.1"/>
</dbReference>
<dbReference type="OrthoDB" id="4571593at2"/>
<evidence type="ECO:0000313" key="2">
    <source>
        <dbReference type="EMBL" id="SUD48546.1"/>
    </source>
</evidence>
<evidence type="ECO:0000256" key="1">
    <source>
        <dbReference type="SAM" id="SignalP"/>
    </source>
</evidence>